<evidence type="ECO:0000313" key="3">
    <source>
        <dbReference type="Proteomes" id="UP000199159"/>
    </source>
</evidence>
<dbReference type="Pfam" id="PF00561">
    <property type="entry name" value="Abhydrolase_1"/>
    <property type="match status" value="1"/>
</dbReference>
<dbReference type="EMBL" id="FNJU01000009">
    <property type="protein sequence ID" value="SDP85267.1"/>
    <property type="molecule type" value="Genomic_DNA"/>
</dbReference>
<name>A0A1H0W3G1_9BACI</name>
<protein>
    <submittedName>
        <fullName evidence="2">Pimeloyl-ACP methyl ester carboxylesterase</fullName>
    </submittedName>
</protein>
<reference evidence="3" key="1">
    <citation type="submission" date="2016-10" db="EMBL/GenBank/DDBJ databases">
        <authorList>
            <person name="Varghese N."/>
            <person name="Submissions S."/>
        </authorList>
    </citation>
    <scope>NUCLEOTIDE SEQUENCE [LARGE SCALE GENOMIC DNA]</scope>
    <source>
        <strain evidence="3">IBRC-M10078</strain>
    </source>
</reference>
<keyword evidence="3" id="KW-1185">Reference proteome</keyword>
<dbReference type="AlphaFoldDB" id="A0A1H0W3G1"/>
<dbReference type="Proteomes" id="UP000199159">
    <property type="component" value="Unassembled WGS sequence"/>
</dbReference>
<proteinExistence type="predicted"/>
<dbReference type="SUPFAM" id="SSF53474">
    <property type="entry name" value="alpha/beta-Hydrolases"/>
    <property type="match status" value="1"/>
</dbReference>
<dbReference type="Gene3D" id="3.40.50.1820">
    <property type="entry name" value="alpha/beta hydrolase"/>
    <property type="match status" value="1"/>
</dbReference>
<dbReference type="InterPro" id="IPR050266">
    <property type="entry name" value="AB_hydrolase_sf"/>
</dbReference>
<dbReference type="InterPro" id="IPR029058">
    <property type="entry name" value="AB_hydrolase_fold"/>
</dbReference>
<sequence length="249" mass="28172">MVFLHGVGGSHLIFYKQARLFKKNMNCLFINFPGHGKSKSLDGDYSYTAIVHKVIEVLDHLQISKCHLIGISLGTIIMNEFSRVAPERISSMILGGAVISWKPWTDFLFKLAYTIRHLVPYMLLYRIFAGILMPRRNHKYSREFFITAATKVGQPEFIKWADLLINAQTVFTKALDQANDIPKLYIMGAEDHVFLDGAKFAVSMESNSRLETIPQSGHVCNIDQAEAFNRLSLAFINQQAQINSNKTTA</sequence>
<dbReference type="InterPro" id="IPR000073">
    <property type="entry name" value="AB_hydrolase_1"/>
</dbReference>
<evidence type="ECO:0000259" key="1">
    <source>
        <dbReference type="Pfam" id="PF00561"/>
    </source>
</evidence>
<dbReference type="PANTHER" id="PTHR43798">
    <property type="entry name" value="MONOACYLGLYCEROL LIPASE"/>
    <property type="match status" value="1"/>
</dbReference>
<evidence type="ECO:0000313" key="2">
    <source>
        <dbReference type="EMBL" id="SDP85267.1"/>
    </source>
</evidence>
<gene>
    <name evidence="2" type="ORF">SAMN05216565_10924</name>
</gene>
<accession>A0A1H0W3G1</accession>
<dbReference type="STRING" id="930152.SAMN05216565_10924"/>
<organism evidence="2 3">
    <name type="scientific">Litchfieldia salsa</name>
    <dbReference type="NCBI Taxonomy" id="930152"/>
    <lineage>
        <taxon>Bacteria</taxon>
        <taxon>Bacillati</taxon>
        <taxon>Bacillota</taxon>
        <taxon>Bacilli</taxon>
        <taxon>Bacillales</taxon>
        <taxon>Bacillaceae</taxon>
        <taxon>Litchfieldia</taxon>
    </lineage>
</organism>
<feature type="domain" description="AB hydrolase-1" evidence="1">
    <location>
        <begin position="1"/>
        <end position="109"/>
    </location>
</feature>